<evidence type="ECO:0000256" key="2">
    <source>
        <dbReference type="ARBA" id="ARBA00022679"/>
    </source>
</evidence>
<dbReference type="EMBL" id="ML732203">
    <property type="protein sequence ID" value="KAB8074845.1"/>
    <property type="molecule type" value="Genomic_DNA"/>
</dbReference>
<dbReference type="Proteomes" id="UP000326565">
    <property type="component" value="Unassembled WGS sequence"/>
</dbReference>
<comment type="catalytic activity">
    <reaction evidence="3 4">
        <text>RX + glutathione = an S-substituted glutathione + a halide anion + H(+)</text>
        <dbReference type="Rhea" id="RHEA:16437"/>
        <dbReference type="ChEBI" id="CHEBI:15378"/>
        <dbReference type="ChEBI" id="CHEBI:16042"/>
        <dbReference type="ChEBI" id="CHEBI:17792"/>
        <dbReference type="ChEBI" id="CHEBI:57925"/>
        <dbReference type="ChEBI" id="CHEBI:90779"/>
        <dbReference type="EC" id="2.5.1.18"/>
    </reaction>
</comment>
<evidence type="ECO:0000256" key="1">
    <source>
        <dbReference type="ARBA" id="ARBA00006494"/>
    </source>
</evidence>
<dbReference type="PIRSF" id="PIRSF006386">
    <property type="entry name" value="HCCAis_GSTk"/>
    <property type="match status" value="1"/>
</dbReference>
<evidence type="ECO:0000313" key="8">
    <source>
        <dbReference type="Proteomes" id="UP000326565"/>
    </source>
</evidence>
<evidence type="ECO:0000256" key="5">
    <source>
        <dbReference type="PIRSR" id="PIRSR006386-1"/>
    </source>
</evidence>
<sequence>MAVPRITLYLDIVSPFAYIAFHVLRNSPVFAKCQITYVPIFLGGLMSACGNTPPIKIKNKDAWIGKERIRWARYFSVPMVEHTPEGFPPVTLATERALCAVSLKSPGKLVSTIEALYYSFWVQGNTKIGQVEGFSPVLESVFGKDGAQEILQVMNEPETKALLKANTDQAFKFGAFGLPWFECTNTKGETEGFWGIDHLGQVTKFLGLDRSSDQGFRALL</sequence>
<gene>
    <name evidence="7" type="ORF">BDV29DRAFT_116104</name>
</gene>
<dbReference type="EC" id="2.5.1.18" evidence="4"/>
<evidence type="ECO:0000256" key="4">
    <source>
        <dbReference type="PIRNR" id="PIRNR006386"/>
    </source>
</evidence>
<dbReference type="Gene3D" id="3.40.30.10">
    <property type="entry name" value="Glutaredoxin"/>
    <property type="match status" value="1"/>
</dbReference>
<dbReference type="InterPro" id="IPR001853">
    <property type="entry name" value="DSBA-like_thioredoxin_dom"/>
</dbReference>
<organism evidence="7 8">
    <name type="scientific">Aspergillus leporis</name>
    <dbReference type="NCBI Taxonomy" id="41062"/>
    <lineage>
        <taxon>Eukaryota</taxon>
        <taxon>Fungi</taxon>
        <taxon>Dikarya</taxon>
        <taxon>Ascomycota</taxon>
        <taxon>Pezizomycotina</taxon>
        <taxon>Eurotiomycetes</taxon>
        <taxon>Eurotiomycetidae</taxon>
        <taxon>Eurotiales</taxon>
        <taxon>Aspergillaceae</taxon>
        <taxon>Aspergillus</taxon>
        <taxon>Aspergillus subgen. Circumdati</taxon>
    </lineage>
</organism>
<evidence type="ECO:0000259" key="6">
    <source>
        <dbReference type="Pfam" id="PF01323"/>
    </source>
</evidence>
<keyword evidence="8" id="KW-1185">Reference proteome</keyword>
<dbReference type="InterPro" id="IPR036249">
    <property type="entry name" value="Thioredoxin-like_sf"/>
</dbReference>
<feature type="active site" description="Nucleophile" evidence="5">
    <location>
        <position position="14"/>
    </location>
</feature>
<name>A0A5N5X469_9EURO</name>
<dbReference type="OrthoDB" id="4664297at2759"/>
<proteinExistence type="inferred from homology"/>
<dbReference type="GO" id="GO:0005777">
    <property type="term" value="C:peroxisome"/>
    <property type="evidence" value="ECO:0007669"/>
    <property type="project" value="TreeGrafter"/>
</dbReference>
<comment type="similarity">
    <text evidence="1 4">Belongs to the GST superfamily. Kappa family.</text>
</comment>
<dbReference type="PANTHER" id="PTHR42943:SF2">
    <property type="entry name" value="GLUTATHIONE S-TRANSFERASE KAPPA 1"/>
    <property type="match status" value="1"/>
</dbReference>
<dbReference type="GO" id="GO:0004602">
    <property type="term" value="F:glutathione peroxidase activity"/>
    <property type="evidence" value="ECO:0007669"/>
    <property type="project" value="TreeGrafter"/>
</dbReference>
<dbReference type="GO" id="GO:0004364">
    <property type="term" value="F:glutathione transferase activity"/>
    <property type="evidence" value="ECO:0007669"/>
    <property type="project" value="UniProtKB-UniRule"/>
</dbReference>
<dbReference type="GO" id="GO:0006749">
    <property type="term" value="P:glutathione metabolic process"/>
    <property type="evidence" value="ECO:0007669"/>
    <property type="project" value="TreeGrafter"/>
</dbReference>
<dbReference type="InterPro" id="IPR051924">
    <property type="entry name" value="GST_Kappa/NadH"/>
</dbReference>
<dbReference type="GO" id="GO:0005739">
    <property type="term" value="C:mitochondrion"/>
    <property type="evidence" value="ECO:0007669"/>
    <property type="project" value="TreeGrafter"/>
</dbReference>
<reference evidence="7 8" key="1">
    <citation type="submission" date="2019-04" db="EMBL/GenBank/DDBJ databases">
        <title>Friends and foes A comparative genomics study of 23 Aspergillus species from section Flavi.</title>
        <authorList>
            <consortium name="DOE Joint Genome Institute"/>
            <person name="Kjaerbolling I."/>
            <person name="Vesth T."/>
            <person name="Frisvad J.C."/>
            <person name="Nybo J.L."/>
            <person name="Theobald S."/>
            <person name="Kildgaard S."/>
            <person name="Isbrandt T."/>
            <person name="Kuo A."/>
            <person name="Sato A."/>
            <person name="Lyhne E.K."/>
            <person name="Kogle M.E."/>
            <person name="Wiebenga A."/>
            <person name="Kun R.S."/>
            <person name="Lubbers R.J."/>
            <person name="Makela M.R."/>
            <person name="Barry K."/>
            <person name="Chovatia M."/>
            <person name="Clum A."/>
            <person name="Daum C."/>
            <person name="Haridas S."/>
            <person name="He G."/>
            <person name="LaButti K."/>
            <person name="Lipzen A."/>
            <person name="Mondo S."/>
            <person name="Riley R."/>
            <person name="Salamov A."/>
            <person name="Simmons B.A."/>
            <person name="Magnuson J.K."/>
            <person name="Henrissat B."/>
            <person name="Mortensen U.H."/>
            <person name="Larsen T.O."/>
            <person name="Devries R.P."/>
            <person name="Grigoriev I.V."/>
            <person name="Machida M."/>
            <person name="Baker S.E."/>
            <person name="Andersen M.R."/>
        </authorList>
    </citation>
    <scope>NUCLEOTIDE SEQUENCE [LARGE SCALE GENOMIC DNA]</scope>
    <source>
        <strain evidence="7 8">CBS 151.66</strain>
    </source>
</reference>
<evidence type="ECO:0000256" key="3">
    <source>
        <dbReference type="ARBA" id="ARBA00047960"/>
    </source>
</evidence>
<dbReference type="FunFam" id="3.40.30.10:FF:000096">
    <property type="entry name" value="Glutathione S-transferase kappa"/>
    <property type="match status" value="1"/>
</dbReference>
<keyword evidence="2 4" id="KW-0808">Transferase</keyword>
<protein>
    <recommendedName>
        <fullName evidence="4">Glutathione S-transferase kappa</fullName>
        <ecNumber evidence="4">2.5.1.18</ecNumber>
    </recommendedName>
</protein>
<dbReference type="SUPFAM" id="SSF52833">
    <property type="entry name" value="Thioredoxin-like"/>
    <property type="match status" value="1"/>
</dbReference>
<dbReference type="AlphaFoldDB" id="A0A5N5X469"/>
<dbReference type="Pfam" id="PF01323">
    <property type="entry name" value="DSBA"/>
    <property type="match status" value="1"/>
</dbReference>
<feature type="domain" description="DSBA-like thioredoxin" evidence="6">
    <location>
        <begin position="6"/>
        <end position="204"/>
    </location>
</feature>
<accession>A0A5N5X469</accession>
<dbReference type="PANTHER" id="PTHR42943">
    <property type="entry name" value="GLUTATHIONE S-TRANSFERASE KAPPA"/>
    <property type="match status" value="1"/>
</dbReference>
<dbReference type="InterPro" id="IPR014440">
    <property type="entry name" value="HCCAis_GSTk"/>
</dbReference>
<evidence type="ECO:0000313" key="7">
    <source>
        <dbReference type="EMBL" id="KAB8074845.1"/>
    </source>
</evidence>